<dbReference type="EMBL" id="GFTR01000329">
    <property type="protein sequence ID" value="JAW16097.1"/>
    <property type="molecule type" value="Transcribed_RNA"/>
</dbReference>
<reference evidence="1" key="1">
    <citation type="journal article" date="2018" name="PLoS Negl. Trop. Dis.">
        <title>An insight into the salivary gland and fat body transcriptome of Panstrongylus lignarius (Hemiptera: Heteroptera), the main vector of Chagas disease in Peru.</title>
        <authorList>
            <person name="Nevoa J.C."/>
            <person name="Mendes M.T."/>
            <person name="da Silva M.V."/>
            <person name="Soares S.C."/>
            <person name="Oliveira C.J.F."/>
            <person name="Ribeiro J.M.C."/>
        </authorList>
    </citation>
    <scope>NUCLEOTIDE SEQUENCE</scope>
</reference>
<evidence type="ECO:0000313" key="1">
    <source>
        <dbReference type="EMBL" id="JAW16097.1"/>
    </source>
</evidence>
<protein>
    <submittedName>
        <fullName evidence="1">Putative secreted protein</fullName>
    </submittedName>
</protein>
<proteinExistence type="predicted"/>
<accession>A0A224XU72</accession>
<sequence length="71" mass="7451">MPLILGISLLCLKGPLVSRKLINALALDSVSPATCMSSVSGAVFRLTPTMLTTSDTTSFSISSNLLEFKSC</sequence>
<name>A0A224XU72_9HEMI</name>
<dbReference type="AlphaFoldDB" id="A0A224XU72"/>
<organism evidence="1">
    <name type="scientific">Panstrongylus lignarius</name>
    <dbReference type="NCBI Taxonomy" id="156445"/>
    <lineage>
        <taxon>Eukaryota</taxon>
        <taxon>Metazoa</taxon>
        <taxon>Ecdysozoa</taxon>
        <taxon>Arthropoda</taxon>
        <taxon>Hexapoda</taxon>
        <taxon>Insecta</taxon>
        <taxon>Pterygota</taxon>
        <taxon>Neoptera</taxon>
        <taxon>Paraneoptera</taxon>
        <taxon>Hemiptera</taxon>
        <taxon>Heteroptera</taxon>
        <taxon>Panheteroptera</taxon>
        <taxon>Cimicomorpha</taxon>
        <taxon>Reduviidae</taxon>
        <taxon>Triatominae</taxon>
        <taxon>Panstrongylus</taxon>
    </lineage>
</organism>